<keyword evidence="7 9" id="KW-0274">FAD</keyword>
<evidence type="ECO:0000256" key="3">
    <source>
        <dbReference type="ARBA" id="ARBA00005012"/>
    </source>
</evidence>
<comment type="cofactor">
    <cofactor evidence="2 9">
        <name>FAD</name>
        <dbReference type="ChEBI" id="CHEBI:57692"/>
    </cofactor>
</comment>
<dbReference type="GO" id="GO:0008924">
    <property type="term" value="F:L-malate dehydrogenase (quinone) activity"/>
    <property type="evidence" value="ECO:0007669"/>
    <property type="project" value="UniProtKB-UniRule"/>
</dbReference>
<evidence type="ECO:0000256" key="8">
    <source>
        <dbReference type="ARBA" id="ARBA00023002"/>
    </source>
</evidence>
<keyword evidence="5 9" id="KW-0816">Tricarboxylic acid cycle</keyword>
<evidence type="ECO:0000256" key="6">
    <source>
        <dbReference type="ARBA" id="ARBA00022630"/>
    </source>
</evidence>
<dbReference type="EMBL" id="OX458335">
    <property type="protein sequence ID" value="CAI8875579.1"/>
    <property type="molecule type" value="Genomic_DNA"/>
</dbReference>
<accession>A0AAV1BN79</accession>
<dbReference type="GO" id="GO:0047545">
    <property type="term" value="F:(S)-2-hydroxyglutarate dehydrogenase activity"/>
    <property type="evidence" value="ECO:0007669"/>
    <property type="project" value="TreeGrafter"/>
</dbReference>
<organism evidence="12 13">
    <name type="scientific">Pseudomonas syringae pv. tomato</name>
    <dbReference type="NCBI Taxonomy" id="323"/>
    <lineage>
        <taxon>Bacteria</taxon>
        <taxon>Pseudomonadati</taxon>
        <taxon>Pseudomonadota</taxon>
        <taxon>Gammaproteobacteria</taxon>
        <taxon>Pseudomonadales</taxon>
        <taxon>Pseudomonadaceae</taxon>
        <taxon>Pseudomonas</taxon>
    </lineage>
</organism>
<dbReference type="GO" id="GO:0006099">
    <property type="term" value="P:tricarboxylic acid cycle"/>
    <property type="evidence" value="ECO:0007669"/>
    <property type="project" value="UniProtKB-UniRule"/>
</dbReference>
<dbReference type="PANTHER" id="PTHR43104:SF2">
    <property type="entry name" value="L-2-HYDROXYGLUTARATE DEHYDROGENASE, MITOCHONDRIAL"/>
    <property type="match status" value="1"/>
</dbReference>
<evidence type="ECO:0000256" key="10">
    <source>
        <dbReference type="SAM" id="MobiDB-lite"/>
    </source>
</evidence>
<feature type="compositionally biased region" description="Polar residues" evidence="10">
    <location>
        <begin position="536"/>
        <end position="545"/>
    </location>
</feature>
<dbReference type="InterPro" id="IPR036188">
    <property type="entry name" value="FAD/NAD-bd_sf"/>
</dbReference>
<feature type="compositionally biased region" description="Low complexity" evidence="10">
    <location>
        <begin position="524"/>
        <end position="535"/>
    </location>
</feature>
<feature type="signal peptide" evidence="11">
    <location>
        <begin position="1"/>
        <end position="23"/>
    </location>
</feature>
<dbReference type="SUPFAM" id="SSF51905">
    <property type="entry name" value="FAD/NAD(P)-binding domain"/>
    <property type="match status" value="1"/>
</dbReference>
<evidence type="ECO:0000313" key="13">
    <source>
        <dbReference type="Proteomes" id="UP001177000"/>
    </source>
</evidence>
<protein>
    <recommendedName>
        <fullName evidence="9">Probable malate:quinone oxidoreductase</fullName>
        <ecNumber evidence="9">1.1.5.4</ecNumber>
    </recommendedName>
    <alternativeName>
        <fullName evidence="9">MQO</fullName>
    </alternativeName>
    <alternativeName>
        <fullName evidence="9">Malate dehydrogenase [quinone]</fullName>
    </alternativeName>
</protein>
<evidence type="ECO:0000256" key="2">
    <source>
        <dbReference type="ARBA" id="ARBA00001974"/>
    </source>
</evidence>
<name>A0AAV1BN79_PSEUB</name>
<evidence type="ECO:0000256" key="11">
    <source>
        <dbReference type="SAM" id="SignalP"/>
    </source>
</evidence>
<dbReference type="Proteomes" id="UP001177000">
    <property type="component" value="Chromosome"/>
</dbReference>
<dbReference type="NCBIfam" id="NF003611">
    <property type="entry name" value="PRK05257.3-2"/>
    <property type="match status" value="1"/>
</dbReference>
<dbReference type="Pfam" id="PF06039">
    <property type="entry name" value="Mqo"/>
    <property type="match status" value="1"/>
</dbReference>
<evidence type="ECO:0000313" key="12">
    <source>
        <dbReference type="EMBL" id="CAI8875579.1"/>
    </source>
</evidence>
<comment type="similarity">
    <text evidence="4 9">Belongs to the MQO family.</text>
</comment>
<evidence type="ECO:0000256" key="9">
    <source>
        <dbReference type="HAMAP-Rule" id="MF_00212"/>
    </source>
</evidence>
<dbReference type="EC" id="1.1.5.4" evidence="9"/>
<proteinExistence type="inferred from homology"/>
<dbReference type="NCBIfam" id="TIGR01320">
    <property type="entry name" value="mal_quin_oxido"/>
    <property type="match status" value="1"/>
</dbReference>
<dbReference type="HAMAP" id="MF_00212">
    <property type="entry name" value="MQO"/>
    <property type="match status" value="1"/>
</dbReference>
<keyword evidence="8 9" id="KW-0560">Oxidoreductase</keyword>
<keyword evidence="6 9" id="KW-0285">Flavoprotein</keyword>
<dbReference type="AlphaFoldDB" id="A0AAV1BN79"/>
<dbReference type="NCBIfam" id="NF003605">
    <property type="entry name" value="PRK05257.1-4"/>
    <property type="match status" value="1"/>
</dbReference>
<comment type="catalytic activity">
    <reaction evidence="1 9">
        <text>(S)-malate + a quinone = a quinol + oxaloacetate</text>
        <dbReference type="Rhea" id="RHEA:46012"/>
        <dbReference type="ChEBI" id="CHEBI:15589"/>
        <dbReference type="ChEBI" id="CHEBI:16452"/>
        <dbReference type="ChEBI" id="CHEBI:24646"/>
        <dbReference type="ChEBI" id="CHEBI:132124"/>
        <dbReference type="EC" id="1.1.5.4"/>
    </reaction>
</comment>
<reference evidence="12" key="1">
    <citation type="submission" date="2023-03" db="EMBL/GenBank/DDBJ databases">
        <authorList>
            <person name="Pothier F. J."/>
        </authorList>
    </citation>
    <scope>NUCLEOTIDE SEQUENCE</scope>
    <source>
        <strain evidence="12">DAPP-PG 215</strain>
    </source>
</reference>
<keyword evidence="11" id="KW-0732">Signal</keyword>
<dbReference type="NCBIfam" id="NF003606">
    <property type="entry name" value="PRK05257.2-1"/>
    <property type="match status" value="1"/>
</dbReference>
<feature type="region of interest" description="Disordered" evidence="10">
    <location>
        <begin position="515"/>
        <end position="545"/>
    </location>
</feature>
<dbReference type="PANTHER" id="PTHR43104">
    <property type="entry name" value="L-2-HYDROXYGLUTARATE DEHYDROGENASE, MITOCHONDRIAL"/>
    <property type="match status" value="1"/>
</dbReference>
<evidence type="ECO:0000256" key="7">
    <source>
        <dbReference type="ARBA" id="ARBA00022827"/>
    </source>
</evidence>
<sequence>MFKKVNTALLGMAISMGLMPVQAAETKKVDVLLVGGGIMSATLAVWLNELEPSWSMEMVERLDGVAEESSNGWNNAGTGHSALAELNYTPEDKNGNVDISKAIEINEAFQISRQFWSWQVKTGVLKNPRSFINSTPHMSFVWGDNNIQFLRKRYAALQASPLFSGMQYSEDHEQIKKWVPLMMEGRDPAQKLAVTWSPIGTDVNFGEITRQFVGNLKTKSNFNLQLSSEVEDITHNDDGTWRVKYKNLKDGTTTETDTKFLFIGAGGAALHLLQESGIPEAKEYGGFPVGGSWLVTENQDLAMQHMGKAYGIASTGAPPMSVPHLDTRVLDGKRVILFGPFATFSTKFLKNGSYFDLLTSTTTHNVWPMTRVGIEQYPLIEYLAGQVMMSDDDRFAALQQYFPNAKKEDWRLMQAGQRVQIIKRDEEKGGVLKLGTEIVASKDGSIAGLLGASPGASTAAPIMLGVLEKVFKDKVATPAWQEKLRQIVPSYGTKLNNNPDRVAEEWAYTAEVLQLTPPPPVNKTGTAPTPAAQPAKSNPASDMAL</sequence>
<dbReference type="InterPro" id="IPR006231">
    <property type="entry name" value="MQO"/>
</dbReference>
<evidence type="ECO:0000256" key="4">
    <source>
        <dbReference type="ARBA" id="ARBA00006389"/>
    </source>
</evidence>
<dbReference type="RefSeq" id="WP_007245991.1">
    <property type="nucleotide sequence ID" value="NZ_CP166920.2"/>
</dbReference>
<evidence type="ECO:0000256" key="1">
    <source>
        <dbReference type="ARBA" id="ARBA00001139"/>
    </source>
</evidence>
<dbReference type="NCBIfam" id="NF009875">
    <property type="entry name" value="PRK13339.1"/>
    <property type="match status" value="1"/>
</dbReference>
<gene>
    <name evidence="12" type="primary">lhgO</name>
    <name evidence="9" type="synonym">mqo</name>
    <name evidence="12" type="ORF">DAPPPG215_15060</name>
</gene>
<evidence type="ECO:0000256" key="5">
    <source>
        <dbReference type="ARBA" id="ARBA00022532"/>
    </source>
</evidence>
<feature type="chain" id="PRO_5043841405" description="Probable malate:quinone oxidoreductase" evidence="11">
    <location>
        <begin position="24"/>
        <end position="545"/>
    </location>
</feature>
<dbReference type="NCBIfam" id="NF003603">
    <property type="entry name" value="PRK05257.1-1"/>
    <property type="match status" value="1"/>
</dbReference>
<comment type="pathway">
    <text evidence="3 9">Carbohydrate metabolism; tricarboxylic acid cycle; oxaloacetate from (S)-malate (quinone route): step 1/1.</text>
</comment>